<keyword evidence="1" id="KW-0812">Transmembrane</keyword>
<dbReference type="Proteomes" id="UP001286313">
    <property type="component" value="Unassembled WGS sequence"/>
</dbReference>
<feature type="transmembrane region" description="Helical" evidence="1">
    <location>
        <begin position="78"/>
        <end position="100"/>
    </location>
</feature>
<organism evidence="2 3">
    <name type="scientific">Petrolisthes cinctipes</name>
    <name type="common">Flat porcelain crab</name>
    <dbReference type="NCBI Taxonomy" id="88211"/>
    <lineage>
        <taxon>Eukaryota</taxon>
        <taxon>Metazoa</taxon>
        <taxon>Ecdysozoa</taxon>
        <taxon>Arthropoda</taxon>
        <taxon>Crustacea</taxon>
        <taxon>Multicrustacea</taxon>
        <taxon>Malacostraca</taxon>
        <taxon>Eumalacostraca</taxon>
        <taxon>Eucarida</taxon>
        <taxon>Decapoda</taxon>
        <taxon>Pleocyemata</taxon>
        <taxon>Anomura</taxon>
        <taxon>Galatheoidea</taxon>
        <taxon>Porcellanidae</taxon>
        <taxon>Petrolisthes</taxon>
    </lineage>
</organism>
<keyword evidence="1" id="KW-1133">Transmembrane helix</keyword>
<evidence type="ECO:0000313" key="3">
    <source>
        <dbReference type="Proteomes" id="UP001286313"/>
    </source>
</evidence>
<accession>A0AAE1BH50</accession>
<evidence type="ECO:0000256" key="1">
    <source>
        <dbReference type="SAM" id="Phobius"/>
    </source>
</evidence>
<keyword evidence="1" id="KW-0472">Membrane</keyword>
<protein>
    <submittedName>
        <fullName evidence="2">Uncharacterized protein</fullName>
    </submittedName>
</protein>
<evidence type="ECO:0000313" key="2">
    <source>
        <dbReference type="EMBL" id="KAK3848800.1"/>
    </source>
</evidence>
<dbReference type="EMBL" id="JAWQEG010009349">
    <property type="protein sequence ID" value="KAK3848800.1"/>
    <property type="molecule type" value="Genomic_DNA"/>
</dbReference>
<proteinExistence type="predicted"/>
<gene>
    <name evidence="2" type="ORF">Pcinc_044425</name>
</gene>
<dbReference type="AlphaFoldDB" id="A0AAE1BH50"/>
<keyword evidence="3" id="KW-1185">Reference proteome</keyword>
<name>A0AAE1BH50_PETCI</name>
<comment type="caution">
    <text evidence="2">The sequence shown here is derived from an EMBL/GenBank/DDBJ whole genome shotgun (WGS) entry which is preliminary data.</text>
</comment>
<sequence>MPASQVTVVTNNNIQLMPTTPAQMMALAVPTPKPGQVNATWIPVTAAIPITYHQPVCPKPPQCPCRCRGKPFSAIRQASLIVIALFVLVGIICCVITIRLKGGLPWINRPTKTTSLKG</sequence>
<reference evidence="2" key="1">
    <citation type="submission" date="2023-10" db="EMBL/GenBank/DDBJ databases">
        <title>Genome assemblies of two species of porcelain crab, Petrolisthes cinctipes and Petrolisthes manimaculis (Anomura: Porcellanidae).</title>
        <authorList>
            <person name="Angst P."/>
        </authorList>
    </citation>
    <scope>NUCLEOTIDE SEQUENCE</scope>
    <source>
        <strain evidence="2">PB745_01</strain>
        <tissue evidence="2">Gill</tissue>
    </source>
</reference>